<dbReference type="Proteomes" id="UP001178740">
    <property type="component" value="Chromosome"/>
</dbReference>
<evidence type="ECO:0000313" key="10">
    <source>
        <dbReference type="EMBL" id="WFQ95040.1"/>
    </source>
</evidence>
<sequence>MITKLEQQTKDLIDSLKAVCHSYGLSNGGAEYKIITQTFLYKFLNDKFYYDVKNSEFIDEELKQDNNWVKKYRQMNEQEAEDFRDDISNEYVFAFEPKHLIPVLWEKNTLDNFGELFDQTMKELSKLNENIYITETVEGTQVDIFEPIISENISDVNKRSDFARALINKLVNFSFETAFDQPYDFFSTIFEYLIKDYNINGGGSYAEYYTPQSIAKIISELLVDGDKTIKNVSCYDPSAGTGTLVISLSHLIGEDKSSIFTQDISQKSSTMLKMNLILNNLVSSLRNVIIGNTLTNPFHKSRNGDLMTFDFVVSNPPFKMDFSDTRDTLDSMKSRFWAGVPNIPEKKKSSMSIYTLFIQHVINSIKPNTGKGAIVVPTGFITAKSGIEQKILERIVRDKLVYGCISMPSNVFANTGTNVSVLFFDKSKKYEKVILIDATKLGEKYKDGNQQRTRLTNKDINKVISTFREKKEIDGFSKIVSYDEIAEKNNSLSAGQYFDIKIDYVDITEEEFENQMSEYKKELEQFFNESNELQKKILDQLSKLKYEK</sequence>
<evidence type="ECO:0000256" key="4">
    <source>
        <dbReference type="ARBA" id="ARBA00022679"/>
    </source>
</evidence>
<dbReference type="RefSeq" id="WP_278300454.1">
    <property type="nucleotide sequence ID" value="NZ_CP113499.1"/>
</dbReference>
<feature type="coiled-coil region" evidence="8">
    <location>
        <begin position="505"/>
        <end position="536"/>
    </location>
</feature>
<comment type="similarity">
    <text evidence="1">Belongs to the N(4)/N(6)-methyltransferase family.</text>
</comment>
<dbReference type="Gene3D" id="3.40.50.150">
    <property type="entry name" value="Vaccinia Virus protein VP39"/>
    <property type="match status" value="1"/>
</dbReference>
<accession>A0AAQ3HZV8</accession>
<dbReference type="PANTHER" id="PTHR42933">
    <property type="entry name" value="SLR6095 PROTEIN"/>
    <property type="match status" value="1"/>
</dbReference>
<keyword evidence="3 10" id="KW-0489">Methyltransferase</keyword>
<dbReference type="GO" id="GO:0003677">
    <property type="term" value="F:DNA binding"/>
    <property type="evidence" value="ECO:0007669"/>
    <property type="project" value="InterPro"/>
</dbReference>
<evidence type="ECO:0000256" key="2">
    <source>
        <dbReference type="ARBA" id="ARBA00011900"/>
    </source>
</evidence>
<protein>
    <recommendedName>
        <fullName evidence="2">site-specific DNA-methyltransferase (adenine-specific)</fullName>
        <ecNumber evidence="2">2.1.1.72</ecNumber>
    </recommendedName>
</protein>
<evidence type="ECO:0000256" key="5">
    <source>
        <dbReference type="ARBA" id="ARBA00022691"/>
    </source>
</evidence>
<evidence type="ECO:0000256" key="6">
    <source>
        <dbReference type="ARBA" id="ARBA00022747"/>
    </source>
</evidence>
<dbReference type="InterPro" id="IPR002052">
    <property type="entry name" value="DNA_methylase_N6_adenine_CS"/>
</dbReference>
<dbReference type="GO" id="GO:0032259">
    <property type="term" value="P:methylation"/>
    <property type="evidence" value="ECO:0007669"/>
    <property type="project" value="UniProtKB-KW"/>
</dbReference>
<keyword evidence="8" id="KW-0175">Coiled coil</keyword>
<dbReference type="PROSITE" id="PS00092">
    <property type="entry name" value="N6_MTASE"/>
    <property type="match status" value="1"/>
</dbReference>
<dbReference type="GO" id="GO:0009307">
    <property type="term" value="P:DNA restriction-modification system"/>
    <property type="evidence" value="ECO:0007669"/>
    <property type="project" value="UniProtKB-KW"/>
</dbReference>
<dbReference type="PRINTS" id="PR00507">
    <property type="entry name" value="N12N6MTFRASE"/>
</dbReference>
<keyword evidence="6" id="KW-0680">Restriction system</keyword>
<dbReference type="EMBL" id="CP113499">
    <property type="protein sequence ID" value="WFQ95040.1"/>
    <property type="molecule type" value="Genomic_DNA"/>
</dbReference>
<dbReference type="EC" id="2.1.1.72" evidence="2"/>
<evidence type="ECO:0000256" key="8">
    <source>
        <dbReference type="SAM" id="Coils"/>
    </source>
</evidence>
<dbReference type="GO" id="GO:0009007">
    <property type="term" value="F:site-specific DNA-methyltransferase (adenine-specific) activity"/>
    <property type="evidence" value="ECO:0007669"/>
    <property type="project" value="UniProtKB-EC"/>
</dbReference>
<dbReference type="Pfam" id="PF02384">
    <property type="entry name" value="N6_Mtase"/>
    <property type="match status" value="1"/>
</dbReference>
<evidence type="ECO:0000256" key="1">
    <source>
        <dbReference type="ARBA" id="ARBA00006594"/>
    </source>
</evidence>
<name>A0AAQ3HZV8_9MOLU</name>
<dbReference type="InterPro" id="IPR038333">
    <property type="entry name" value="T1MK-like_N_sf"/>
</dbReference>
<proteinExistence type="inferred from homology"/>
<dbReference type="REBASE" id="710325">
    <property type="entry name" value="M.Mfe15407ORF288P"/>
</dbReference>
<comment type="catalytic activity">
    <reaction evidence="7">
        <text>a 2'-deoxyadenosine in DNA + S-adenosyl-L-methionine = an N(6)-methyl-2'-deoxyadenosine in DNA + S-adenosyl-L-homocysteine + H(+)</text>
        <dbReference type="Rhea" id="RHEA:15197"/>
        <dbReference type="Rhea" id="RHEA-COMP:12418"/>
        <dbReference type="Rhea" id="RHEA-COMP:12419"/>
        <dbReference type="ChEBI" id="CHEBI:15378"/>
        <dbReference type="ChEBI" id="CHEBI:57856"/>
        <dbReference type="ChEBI" id="CHEBI:59789"/>
        <dbReference type="ChEBI" id="CHEBI:90615"/>
        <dbReference type="ChEBI" id="CHEBI:90616"/>
        <dbReference type="EC" id="2.1.1.72"/>
    </reaction>
</comment>
<keyword evidence="5" id="KW-0949">S-adenosyl-L-methionine</keyword>
<dbReference type="PANTHER" id="PTHR42933:SF1">
    <property type="entry name" value="SITE-SPECIFIC DNA-METHYLTRANSFERASE (ADENINE-SPECIFIC)"/>
    <property type="match status" value="1"/>
</dbReference>
<organism evidence="10 11">
    <name type="scientific">Mycoplasma feriruminatoris</name>
    <dbReference type="NCBI Taxonomy" id="1179777"/>
    <lineage>
        <taxon>Bacteria</taxon>
        <taxon>Bacillati</taxon>
        <taxon>Mycoplasmatota</taxon>
        <taxon>Mollicutes</taxon>
        <taxon>Mycoplasmataceae</taxon>
        <taxon>Mycoplasma</taxon>
    </lineage>
</organism>
<gene>
    <name evidence="10" type="ORF">MFERI15407_00288</name>
</gene>
<feature type="domain" description="DNA methylase adenine-specific" evidence="9">
    <location>
        <begin position="183"/>
        <end position="499"/>
    </location>
</feature>
<dbReference type="GO" id="GO:0008170">
    <property type="term" value="F:N-methyltransferase activity"/>
    <property type="evidence" value="ECO:0007669"/>
    <property type="project" value="InterPro"/>
</dbReference>
<evidence type="ECO:0000256" key="3">
    <source>
        <dbReference type="ARBA" id="ARBA00022603"/>
    </source>
</evidence>
<dbReference type="InterPro" id="IPR003356">
    <property type="entry name" value="DNA_methylase_A-5"/>
</dbReference>
<keyword evidence="4" id="KW-0808">Transferase</keyword>
<evidence type="ECO:0000313" key="11">
    <source>
        <dbReference type="Proteomes" id="UP001178740"/>
    </source>
</evidence>
<reference evidence="10" key="1">
    <citation type="submission" date="2022-11" db="EMBL/GenBank/DDBJ databases">
        <title>Comparative genomic analysis of Mycoplasma feriruminatoris and the Mycoplasma mycoides cluster.</title>
        <authorList>
            <person name="Baby V."/>
            <person name="Ambroset C."/>
            <person name="Gaurivaud P."/>
            <person name="Boury C."/>
            <person name="Guichoux E."/>
            <person name="Lartigue C."/>
            <person name="Tardy F."/>
            <person name="Sirand-Pugnet P."/>
        </authorList>
    </citation>
    <scope>NUCLEOTIDE SEQUENCE</scope>
    <source>
        <strain evidence="10">L15407</strain>
    </source>
</reference>
<dbReference type="Gene3D" id="1.20.1260.30">
    <property type="match status" value="1"/>
</dbReference>
<dbReference type="SUPFAM" id="SSF53335">
    <property type="entry name" value="S-adenosyl-L-methionine-dependent methyltransferases"/>
    <property type="match status" value="1"/>
</dbReference>
<dbReference type="AlphaFoldDB" id="A0AAQ3HZV8"/>
<dbReference type="InterPro" id="IPR029063">
    <property type="entry name" value="SAM-dependent_MTases_sf"/>
</dbReference>
<evidence type="ECO:0000259" key="9">
    <source>
        <dbReference type="Pfam" id="PF02384"/>
    </source>
</evidence>
<evidence type="ECO:0000256" key="7">
    <source>
        <dbReference type="ARBA" id="ARBA00047942"/>
    </source>
</evidence>
<dbReference type="InterPro" id="IPR051537">
    <property type="entry name" value="DNA_Adenine_Mtase"/>
</dbReference>